<keyword evidence="9" id="KW-1185">Reference proteome</keyword>
<evidence type="ECO:0000313" key="8">
    <source>
        <dbReference type="EMBL" id="SZX73858.1"/>
    </source>
</evidence>
<reference evidence="8 9" key="1">
    <citation type="submission" date="2016-10" db="EMBL/GenBank/DDBJ databases">
        <authorList>
            <person name="Cai Z."/>
        </authorList>
    </citation>
    <scope>NUCLEOTIDE SEQUENCE [LARGE SCALE GENOMIC DNA]</scope>
</reference>
<accession>A0A383W8A6</accession>
<evidence type="ECO:0000256" key="5">
    <source>
        <dbReference type="ARBA" id="ARBA00048108"/>
    </source>
</evidence>
<dbReference type="STRING" id="3088.A0A383W8A6"/>
<evidence type="ECO:0000256" key="4">
    <source>
        <dbReference type="ARBA" id="ARBA00031552"/>
    </source>
</evidence>
<evidence type="ECO:0000256" key="1">
    <source>
        <dbReference type="ARBA" id="ARBA00012089"/>
    </source>
</evidence>
<dbReference type="Gene3D" id="3.40.50.620">
    <property type="entry name" value="HUPs"/>
    <property type="match status" value="1"/>
</dbReference>
<dbReference type="InterPro" id="IPR002761">
    <property type="entry name" value="Diphthami_syn_dom"/>
</dbReference>
<dbReference type="AlphaFoldDB" id="A0A383W8A6"/>
<protein>
    <recommendedName>
        <fullName evidence="2">Diphthine--ammonia ligase</fullName>
        <ecNumber evidence="1">6.3.1.14</ecNumber>
    </recommendedName>
    <alternativeName>
        <fullName evidence="3">Diphthamide synthase</fullName>
    </alternativeName>
    <alternativeName>
        <fullName evidence="4">Diphthamide synthetase</fullName>
    </alternativeName>
</protein>
<dbReference type="EC" id="6.3.1.14" evidence="1"/>
<dbReference type="SUPFAM" id="SSF52402">
    <property type="entry name" value="Adenine nucleotide alpha hydrolases-like"/>
    <property type="match status" value="1"/>
</dbReference>
<feature type="domain" description="Diphthamide synthase" evidence="7">
    <location>
        <begin position="12"/>
        <end position="230"/>
    </location>
</feature>
<sequence length="291" mass="31614">MAEATTKQRVWLSWSSGKDCAYTLHTLRHRDDVDVVGLLTTFNGQAERVAMHAVRLQLLRMQAAAVGLPVHEVMLPFPCSNEDYQRCMLGAIEAARAADVQAIAFGDLFLADVRAYREKNMAGTGLGTLFPLWLADSGKSTAQLAQEMQAAGLRAVITCIDPKKLPKGFAGRFWDAQLLQEMQELGGGIDPCGENGEFHTFVIDGPMFSAALDVTVGEVVERDGFVFCDVLPAGVPVDAPAQQAEQQQAAAEQQQLGQQQQQQQKQQQQQQLADAVLVEAVASMVQCPGQQ</sequence>
<feature type="region of interest" description="Disordered" evidence="6">
    <location>
        <begin position="242"/>
        <end position="265"/>
    </location>
</feature>
<name>A0A383W8A6_TETOB</name>
<evidence type="ECO:0000259" key="7">
    <source>
        <dbReference type="Pfam" id="PF01902"/>
    </source>
</evidence>
<evidence type="ECO:0000256" key="2">
    <source>
        <dbReference type="ARBA" id="ARBA00018426"/>
    </source>
</evidence>
<gene>
    <name evidence="8" type="ORF">BQ4739_LOCUS14100</name>
</gene>
<dbReference type="Proteomes" id="UP000256970">
    <property type="component" value="Unassembled WGS sequence"/>
</dbReference>
<dbReference type="Pfam" id="PF01902">
    <property type="entry name" value="Diphthami_syn_2"/>
    <property type="match status" value="1"/>
</dbReference>
<comment type="catalytic activity">
    <reaction evidence="5">
        <text>diphthine-[translation elongation factor 2] + NH4(+) + ATP = diphthamide-[translation elongation factor 2] + AMP + diphosphate + H(+)</text>
        <dbReference type="Rhea" id="RHEA:19753"/>
        <dbReference type="Rhea" id="RHEA-COMP:10172"/>
        <dbReference type="Rhea" id="RHEA-COMP:10174"/>
        <dbReference type="ChEBI" id="CHEBI:15378"/>
        <dbReference type="ChEBI" id="CHEBI:16692"/>
        <dbReference type="ChEBI" id="CHEBI:28938"/>
        <dbReference type="ChEBI" id="CHEBI:30616"/>
        <dbReference type="ChEBI" id="CHEBI:33019"/>
        <dbReference type="ChEBI" id="CHEBI:82696"/>
        <dbReference type="ChEBI" id="CHEBI:456215"/>
        <dbReference type="EC" id="6.3.1.14"/>
    </reaction>
</comment>
<evidence type="ECO:0000256" key="6">
    <source>
        <dbReference type="SAM" id="MobiDB-lite"/>
    </source>
</evidence>
<dbReference type="Gene3D" id="3.90.1490.10">
    <property type="entry name" value="putative n-type atp pyrophosphatase, domain 2"/>
    <property type="match status" value="1"/>
</dbReference>
<evidence type="ECO:0000256" key="3">
    <source>
        <dbReference type="ARBA" id="ARBA00029814"/>
    </source>
</evidence>
<dbReference type="EMBL" id="FNXT01001199">
    <property type="protein sequence ID" value="SZX73858.1"/>
    <property type="molecule type" value="Genomic_DNA"/>
</dbReference>
<evidence type="ECO:0000313" key="9">
    <source>
        <dbReference type="Proteomes" id="UP000256970"/>
    </source>
</evidence>
<dbReference type="GO" id="GO:0017178">
    <property type="term" value="F:diphthine-ammonia ligase activity"/>
    <property type="evidence" value="ECO:0007669"/>
    <property type="project" value="UniProtKB-EC"/>
</dbReference>
<dbReference type="InterPro" id="IPR014729">
    <property type="entry name" value="Rossmann-like_a/b/a_fold"/>
</dbReference>
<organism evidence="8 9">
    <name type="scientific">Tetradesmus obliquus</name>
    <name type="common">Green alga</name>
    <name type="synonym">Acutodesmus obliquus</name>
    <dbReference type="NCBI Taxonomy" id="3088"/>
    <lineage>
        <taxon>Eukaryota</taxon>
        <taxon>Viridiplantae</taxon>
        <taxon>Chlorophyta</taxon>
        <taxon>core chlorophytes</taxon>
        <taxon>Chlorophyceae</taxon>
        <taxon>CS clade</taxon>
        <taxon>Sphaeropleales</taxon>
        <taxon>Scenedesmaceae</taxon>
        <taxon>Tetradesmus</taxon>
    </lineage>
</organism>
<proteinExistence type="predicted"/>